<dbReference type="OrthoDB" id="9797176at2"/>
<dbReference type="SUPFAM" id="SSF55174">
    <property type="entry name" value="Alpha-L RNA-binding motif"/>
    <property type="match status" value="1"/>
</dbReference>
<evidence type="ECO:0000259" key="3">
    <source>
        <dbReference type="SMART" id="SM00363"/>
    </source>
</evidence>
<proteinExistence type="predicted"/>
<dbReference type="PROSITE" id="PS50889">
    <property type="entry name" value="S4"/>
    <property type="match status" value="1"/>
</dbReference>
<comment type="caution">
    <text evidence="4">The sequence shown here is derived from an EMBL/GenBank/DDBJ whole genome shotgun (WGS) entry which is preliminary data.</text>
</comment>
<feature type="region of interest" description="Disordered" evidence="2">
    <location>
        <begin position="98"/>
        <end position="120"/>
    </location>
</feature>
<organism evidence="4 5">
    <name type="scientific">Phaeovulum veldkampii DSM 11550</name>
    <dbReference type="NCBI Taxonomy" id="1185920"/>
    <lineage>
        <taxon>Bacteria</taxon>
        <taxon>Pseudomonadati</taxon>
        <taxon>Pseudomonadota</taxon>
        <taxon>Alphaproteobacteria</taxon>
        <taxon>Rhodobacterales</taxon>
        <taxon>Paracoccaceae</taxon>
        <taxon>Phaeovulum</taxon>
    </lineage>
</organism>
<dbReference type="Proteomes" id="UP000241899">
    <property type="component" value="Unassembled WGS sequence"/>
</dbReference>
<keyword evidence="5" id="KW-1185">Reference proteome</keyword>
<feature type="domain" description="RNA-binding S4" evidence="3">
    <location>
        <begin position="10"/>
        <end position="75"/>
    </location>
</feature>
<gene>
    <name evidence="4" type="ORF">C5F46_14200</name>
</gene>
<dbReference type="Pfam" id="PF01479">
    <property type="entry name" value="S4"/>
    <property type="match status" value="1"/>
</dbReference>
<accession>A0A2T4JBF9</accession>
<keyword evidence="1" id="KW-0694">RNA-binding</keyword>
<dbReference type="InterPro" id="IPR036986">
    <property type="entry name" value="S4_RNA-bd_sf"/>
</dbReference>
<dbReference type="CDD" id="cd00165">
    <property type="entry name" value="S4"/>
    <property type="match status" value="1"/>
</dbReference>
<dbReference type="GO" id="GO:0003723">
    <property type="term" value="F:RNA binding"/>
    <property type="evidence" value="ECO:0007669"/>
    <property type="project" value="UniProtKB-KW"/>
</dbReference>
<name>A0A2T4JBF9_9RHOB</name>
<evidence type="ECO:0000256" key="1">
    <source>
        <dbReference type="PROSITE-ProRule" id="PRU00182"/>
    </source>
</evidence>
<protein>
    <submittedName>
        <fullName evidence="4">RNA-binding protein</fullName>
    </submittedName>
</protein>
<dbReference type="Gene3D" id="3.10.290.10">
    <property type="entry name" value="RNA-binding S4 domain"/>
    <property type="match status" value="1"/>
</dbReference>
<dbReference type="InterPro" id="IPR002942">
    <property type="entry name" value="S4_RNA-bd"/>
</dbReference>
<evidence type="ECO:0000313" key="4">
    <source>
        <dbReference type="EMBL" id="PTE15158.1"/>
    </source>
</evidence>
<evidence type="ECO:0000256" key="2">
    <source>
        <dbReference type="SAM" id="MobiDB-lite"/>
    </source>
</evidence>
<reference evidence="4 5" key="1">
    <citation type="submission" date="2018-03" db="EMBL/GenBank/DDBJ databases">
        <title>Rhodobacter veldkampii.</title>
        <authorList>
            <person name="Meyer T.E."/>
            <person name="Miller S."/>
            <person name="Lodha T."/>
            <person name="Gandham S."/>
            <person name="Chintalapati S."/>
            <person name="Chintalapati V.R."/>
        </authorList>
    </citation>
    <scope>NUCLEOTIDE SEQUENCE [LARGE SCALE GENOMIC DNA]</scope>
    <source>
        <strain evidence="4 5">DSM 11550</strain>
    </source>
</reference>
<evidence type="ECO:0000313" key="5">
    <source>
        <dbReference type="Proteomes" id="UP000241899"/>
    </source>
</evidence>
<dbReference type="EMBL" id="PZKF01000048">
    <property type="protein sequence ID" value="PTE15158.1"/>
    <property type="molecule type" value="Genomic_DNA"/>
</dbReference>
<dbReference type="SMART" id="SM00363">
    <property type="entry name" value="S4"/>
    <property type="match status" value="1"/>
</dbReference>
<dbReference type="RefSeq" id="WP_107325998.1">
    <property type="nucleotide sequence ID" value="NZ_NHSP01000073.1"/>
</dbReference>
<sequence length="120" mass="12538">MTEAADPDRVRLDKWLWHARVCKTRALSAELVGAGRVRLNGQPCAKPGRAVGPGDVLTLVQGGRVRVLRILAAGHRRGPAPEAAQLYAELAGLAEEAGAARTPQNDLSPGARLDCGGGGR</sequence>
<dbReference type="AlphaFoldDB" id="A0A2T4JBF9"/>